<dbReference type="Gene3D" id="3.40.710.10">
    <property type="entry name" value="DD-peptidase/beta-lactamase superfamily"/>
    <property type="match status" value="2"/>
</dbReference>
<dbReference type="Proteomes" id="UP000728032">
    <property type="component" value="Unassembled WGS sequence"/>
</dbReference>
<dbReference type="GO" id="GO:0019216">
    <property type="term" value="P:regulation of lipid metabolic process"/>
    <property type="evidence" value="ECO:0007669"/>
    <property type="project" value="TreeGrafter"/>
</dbReference>
<feature type="domain" description="Beta-lactamase-related" evidence="1">
    <location>
        <begin position="2"/>
        <end position="121"/>
    </location>
</feature>
<protein>
    <recommendedName>
        <fullName evidence="1">Beta-lactamase-related domain-containing protein</fullName>
    </recommendedName>
</protein>
<dbReference type="EMBL" id="CAJPVJ010012827">
    <property type="protein sequence ID" value="CAG2174528.1"/>
    <property type="molecule type" value="Genomic_DNA"/>
</dbReference>
<evidence type="ECO:0000313" key="2">
    <source>
        <dbReference type="EMBL" id="CAD7657342.1"/>
    </source>
</evidence>
<reference evidence="2" key="1">
    <citation type="submission" date="2020-11" db="EMBL/GenBank/DDBJ databases">
        <authorList>
            <person name="Tran Van P."/>
        </authorList>
    </citation>
    <scope>NUCLEOTIDE SEQUENCE</scope>
</reference>
<keyword evidence="3" id="KW-1185">Reference proteome</keyword>
<name>A0A7R9MBW1_9ACAR</name>
<sequence>MKAFMDINQIPGAVMAFSINGTNVWTEGFGYTDIENNVSTHKDSVWRLFSISKSVTSALVGQLMDRHLIDLNAEIHKYLSKDFYPFKTFNGSAVNITVREVMSHTAGLHMSVFPEDFDKYLIRRADNSDIIDELVSYEGSWPAGGIISTADDMLRFANAMLSAYHGNDQDFLSQKTVQELWTPETIGKIKPDWMGDNEYAKGWGVIHYPDDLPYPYKTLIWHNGGMSGVSTHLTIFPKENLVGLVFTNRGEVQYLDHLIKYVAQNFQPFL</sequence>
<proteinExistence type="predicted"/>
<dbReference type="GO" id="GO:0008233">
    <property type="term" value="F:peptidase activity"/>
    <property type="evidence" value="ECO:0007669"/>
    <property type="project" value="TreeGrafter"/>
</dbReference>
<organism evidence="2">
    <name type="scientific">Oppiella nova</name>
    <dbReference type="NCBI Taxonomy" id="334625"/>
    <lineage>
        <taxon>Eukaryota</taxon>
        <taxon>Metazoa</taxon>
        <taxon>Ecdysozoa</taxon>
        <taxon>Arthropoda</taxon>
        <taxon>Chelicerata</taxon>
        <taxon>Arachnida</taxon>
        <taxon>Acari</taxon>
        <taxon>Acariformes</taxon>
        <taxon>Sarcoptiformes</taxon>
        <taxon>Oribatida</taxon>
        <taxon>Brachypylina</taxon>
        <taxon>Oppioidea</taxon>
        <taxon>Oppiidae</taxon>
        <taxon>Oppiella</taxon>
    </lineage>
</organism>
<dbReference type="Pfam" id="PF00144">
    <property type="entry name" value="Beta-lactamase"/>
    <property type="match status" value="2"/>
</dbReference>
<dbReference type="GO" id="GO:0006508">
    <property type="term" value="P:proteolysis"/>
    <property type="evidence" value="ECO:0007669"/>
    <property type="project" value="TreeGrafter"/>
</dbReference>
<dbReference type="InterPro" id="IPR001466">
    <property type="entry name" value="Beta-lactam-related"/>
</dbReference>
<evidence type="ECO:0000313" key="3">
    <source>
        <dbReference type="Proteomes" id="UP000728032"/>
    </source>
</evidence>
<dbReference type="PANTHER" id="PTHR46520:SF1">
    <property type="entry name" value="SERINE BETA-LACTAMASE-LIKE PROTEIN LACTB, MITOCHONDRIAL"/>
    <property type="match status" value="1"/>
</dbReference>
<gene>
    <name evidence="2" type="ORF">ONB1V03_LOCUS13972</name>
</gene>
<dbReference type="AlphaFoldDB" id="A0A7R9MBW1"/>
<accession>A0A7R9MBW1</accession>
<dbReference type="InterPro" id="IPR052794">
    <property type="entry name" value="Mito_Ser_Protease_LACTB"/>
</dbReference>
<dbReference type="OrthoDB" id="5946976at2759"/>
<dbReference type="InterPro" id="IPR012338">
    <property type="entry name" value="Beta-lactam/transpept-like"/>
</dbReference>
<feature type="domain" description="Beta-lactamase-related" evidence="1">
    <location>
        <begin position="135"/>
        <end position="251"/>
    </location>
</feature>
<dbReference type="GO" id="GO:0005739">
    <property type="term" value="C:mitochondrion"/>
    <property type="evidence" value="ECO:0007669"/>
    <property type="project" value="TreeGrafter"/>
</dbReference>
<dbReference type="EMBL" id="OC927652">
    <property type="protein sequence ID" value="CAD7657342.1"/>
    <property type="molecule type" value="Genomic_DNA"/>
</dbReference>
<dbReference type="PANTHER" id="PTHR46520">
    <property type="entry name" value="SERINE BETA-LACTAMASE-LIKE PROTEIN LACTB, MITOCHONDRIAL"/>
    <property type="match status" value="1"/>
</dbReference>
<dbReference type="SUPFAM" id="SSF56601">
    <property type="entry name" value="beta-lactamase/transpeptidase-like"/>
    <property type="match status" value="1"/>
</dbReference>
<evidence type="ECO:0000259" key="1">
    <source>
        <dbReference type="Pfam" id="PF00144"/>
    </source>
</evidence>